<sequence length="39" mass="4496">MPSWMASGPRKKRWTSATSSSEASPRMIVSVPYCRKHWD</sequence>
<reference evidence="2" key="1">
    <citation type="submission" date="2014-09" db="EMBL/GenBank/DDBJ databases">
        <authorList>
            <person name="Magalhaes I.L.F."/>
            <person name="Oliveira U."/>
            <person name="Santos F.R."/>
            <person name="Vidigal T.H.D.A."/>
            <person name="Brescovit A.D."/>
            <person name="Santos A.J."/>
        </authorList>
    </citation>
    <scope>NUCLEOTIDE SEQUENCE</scope>
    <source>
        <tissue evidence="2">Shoot tissue taken approximately 20 cm above the soil surface</tissue>
    </source>
</reference>
<protein>
    <submittedName>
        <fullName evidence="2">Uncharacterized protein</fullName>
    </submittedName>
</protein>
<evidence type="ECO:0000313" key="2">
    <source>
        <dbReference type="EMBL" id="JAE04861.1"/>
    </source>
</evidence>
<evidence type="ECO:0000256" key="1">
    <source>
        <dbReference type="SAM" id="MobiDB-lite"/>
    </source>
</evidence>
<dbReference type="EMBL" id="GBRH01193035">
    <property type="protein sequence ID" value="JAE04861.1"/>
    <property type="molecule type" value="Transcribed_RNA"/>
</dbReference>
<feature type="region of interest" description="Disordered" evidence="1">
    <location>
        <begin position="1"/>
        <end position="25"/>
    </location>
</feature>
<accession>A0A0A9F3Y5</accession>
<organism evidence="2">
    <name type="scientific">Arundo donax</name>
    <name type="common">Giant reed</name>
    <name type="synonym">Donax arundinaceus</name>
    <dbReference type="NCBI Taxonomy" id="35708"/>
    <lineage>
        <taxon>Eukaryota</taxon>
        <taxon>Viridiplantae</taxon>
        <taxon>Streptophyta</taxon>
        <taxon>Embryophyta</taxon>
        <taxon>Tracheophyta</taxon>
        <taxon>Spermatophyta</taxon>
        <taxon>Magnoliopsida</taxon>
        <taxon>Liliopsida</taxon>
        <taxon>Poales</taxon>
        <taxon>Poaceae</taxon>
        <taxon>PACMAD clade</taxon>
        <taxon>Arundinoideae</taxon>
        <taxon>Arundineae</taxon>
        <taxon>Arundo</taxon>
    </lineage>
</organism>
<dbReference type="AlphaFoldDB" id="A0A0A9F3Y5"/>
<reference evidence="2" key="2">
    <citation type="journal article" date="2015" name="Data Brief">
        <title>Shoot transcriptome of the giant reed, Arundo donax.</title>
        <authorList>
            <person name="Barrero R.A."/>
            <person name="Guerrero F.D."/>
            <person name="Moolhuijzen P."/>
            <person name="Goolsby J.A."/>
            <person name="Tidwell J."/>
            <person name="Bellgard S.E."/>
            <person name="Bellgard M.I."/>
        </authorList>
    </citation>
    <scope>NUCLEOTIDE SEQUENCE</scope>
    <source>
        <tissue evidence="2">Shoot tissue taken approximately 20 cm above the soil surface</tissue>
    </source>
</reference>
<proteinExistence type="predicted"/>
<name>A0A0A9F3Y5_ARUDO</name>